<comment type="caution">
    <text evidence="2">The sequence shown here is derived from an EMBL/GenBank/DDBJ whole genome shotgun (WGS) entry which is preliminary data.</text>
</comment>
<evidence type="ECO:0000256" key="1">
    <source>
        <dbReference type="SAM" id="MobiDB-lite"/>
    </source>
</evidence>
<name>A0A023B6G1_GRENI</name>
<feature type="compositionally biased region" description="Low complexity" evidence="1">
    <location>
        <begin position="460"/>
        <end position="471"/>
    </location>
</feature>
<feature type="compositionally biased region" description="Low complexity" evidence="1">
    <location>
        <begin position="34"/>
        <end position="51"/>
    </location>
</feature>
<evidence type="ECO:0000313" key="2">
    <source>
        <dbReference type="EMBL" id="EZG66521.1"/>
    </source>
</evidence>
<dbReference type="RefSeq" id="XP_011130627.1">
    <property type="nucleotide sequence ID" value="XM_011132325.1"/>
</dbReference>
<dbReference type="Proteomes" id="UP000019763">
    <property type="component" value="Unassembled WGS sequence"/>
</dbReference>
<feature type="region of interest" description="Disordered" evidence="1">
    <location>
        <begin position="456"/>
        <end position="503"/>
    </location>
</feature>
<reference evidence="2" key="1">
    <citation type="submission" date="2013-12" db="EMBL/GenBank/DDBJ databases">
        <authorList>
            <person name="Omoto C.K."/>
            <person name="Sibley D."/>
            <person name="Venepally P."/>
            <person name="Hadjithomas M."/>
            <person name="Karamycheva S."/>
            <person name="Brunk B."/>
            <person name="Roos D."/>
            <person name="Caler E."/>
            <person name="Lorenzi H."/>
        </authorList>
    </citation>
    <scope>NUCLEOTIDE SEQUENCE</scope>
</reference>
<dbReference type="VEuPathDB" id="CryptoDB:GNI_080180"/>
<keyword evidence="3" id="KW-1185">Reference proteome</keyword>
<dbReference type="OrthoDB" id="448535at2759"/>
<protein>
    <recommendedName>
        <fullName evidence="4">Inner membrane complex protein</fullName>
    </recommendedName>
</protein>
<dbReference type="EMBL" id="AFNH02000600">
    <property type="protein sequence ID" value="EZG66521.1"/>
    <property type="molecule type" value="Genomic_DNA"/>
</dbReference>
<dbReference type="GeneID" id="22912914"/>
<dbReference type="AlphaFoldDB" id="A0A023B6G1"/>
<feature type="region of interest" description="Disordered" evidence="1">
    <location>
        <begin position="34"/>
        <end position="102"/>
    </location>
</feature>
<accession>A0A023B6G1</accession>
<gene>
    <name evidence="2" type="ORF">GNI_080180</name>
</gene>
<sequence length="503" mass="55397">MSIQVTTNGPASNASEVYTTASLTGAQYSQGGNYSQTQYSQQGQYTSTGQQRQYASGGQTHQYTGGDQTQYTSGGQYASGQRGEFTTTGGQQYDTSSPTSVRKVSSVVVESTALETAPQDTERYVEVPTYEEQITYVPVKQVVEVPKEVPMYVVEYVDRVKEVPTINWVEKVVEVPEYHDVVVEKKVQQFVDRPREVIREVVVQKTRPVEQVVEVPGETIYIDKPFTTEKIVNVTRHVDADVPVVIAQTAKPIISESTRVVDVEVRDFQPEVIPVDVHVAKPVEKSLEAVGLVNSHHRLCNITSAQYNTILRSLNSNLQDHELPFVVDNGKIDFVRAQDAQHLVAPSGIKVEGWVSKTGSSTIIHSVPTSLNAPGASSLTHQVTSRSVSNTRLAGSQAMSQMGSHAMARSTMQESNYATTKQSNLCCNNPRAVTSGSVHSSPYTASNQYTTTQQMYSNVSHQPQSQHHMQQYNTEVKSRDSSVTSSYTKSRDQINGARTRVCC</sequence>
<organism evidence="2 3">
    <name type="scientific">Gregarina niphandrodes</name>
    <name type="common">Septate eugregarine</name>
    <dbReference type="NCBI Taxonomy" id="110365"/>
    <lineage>
        <taxon>Eukaryota</taxon>
        <taxon>Sar</taxon>
        <taxon>Alveolata</taxon>
        <taxon>Apicomplexa</taxon>
        <taxon>Conoidasida</taxon>
        <taxon>Gregarinasina</taxon>
        <taxon>Eugregarinorida</taxon>
        <taxon>Gregarinidae</taxon>
        <taxon>Gregarina</taxon>
    </lineage>
</organism>
<feature type="compositionally biased region" description="Polar residues" evidence="1">
    <location>
        <begin position="52"/>
        <end position="94"/>
    </location>
</feature>
<evidence type="ECO:0008006" key="4">
    <source>
        <dbReference type="Google" id="ProtNLM"/>
    </source>
</evidence>
<dbReference type="eggNOG" id="ENOG502QWE7">
    <property type="taxonomic scope" value="Eukaryota"/>
</dbReference>
<evidence type="ECO:0000313" key="3">
    <source>
        <dbReference type="Proteomes" id="UP000019763"/>
    </source>
</evidence>
<proteinExistence type="predicted"/>